<name>A0A0K0DWH6_STRER</name>
<evidence type="ECO:0000256" key="12">
    <source>
        <dbReference type="ARBA" id="ARBA00052491"/>
    </source>
</evidence>
<dbReference type="CDD" id="cd04301">
    <property type="entry name" value="NAT_SF"/>
    <property type="match status" value="1"/>
</dbReference>
<evidence type="ECO:0000256" key="3">
    <source>
        <dbReference type="ARBA" id="ARBA00038182"/>
    </source>
</evidence>
<dbReference type="Proteomes" id="UP000035681">
    <property type="component" value="Unplaced"/>
</dbReference>
<dbReference type="PANTHER" id="PTHR20905:SF30">
    <property type="entry name" value="N-ACETYLTRANSFERASE DOMAIN-CONTAINING PROTEIN"/>
    <property type="match status" value="1"/>
</dbReference>
<comment type="catalytic activity">
    <reaction evidence="10">
        <text>serotonin + hexadecanoyl-CoA = N-hexadecanoyl-serotonin + CoA + H(+)</text>
        <dbReference type="Rhea" id="RHEA:51384"/>
        <dbReference type="ChEBI" id="CHEBI:15378"/>
        <dbReference type="ChEBI" id="CHEBI:57287"/>
        <dbReference type="ChEBI" id="CHEBI:57379"/>
        <dbReference type="ChEBI" id="CHEBI:134059"/>
        <dbReference type="ChEBI" id="CHEBI:350546"/>
    </reaction>
    <physiologicalReaction direction="left-to-right" evidence="10">
        <dbReference type="Rhea" id="RHEA:51385"/>
    </physiologicalReaction>
</comment>
<organism evidence="15">
    <name type="scientific">Strongyloides stercoralis</name>
    <name type="common">Threadworm</name>
    <dbReference type="NCBI Taxonomy" id="6248"/>
    <lineage>
        <taxon>Eukaryota</taxon>
        <taxon>Metazoa</taxon>
        <taxon>Ecdysozoa</taxon>
        <taxon>Nematoda</taxon>
        <taxon>Chromadorea</taxon>
        <taxon>Rhabditida</taxon>
        <taxon>Tylenchina</taxon>
        <taxon>Panagrolaimomorpha</taxon>
        <taxon>Strongyloidoidea</taxon>
        <taxon>Strongyloididae</taxon>
        <taxon>Strongyloides</taxon>
    </lineage>
</organism>
<evidence type="ECO:0000259" key="13">
    <source>
        <dbReference type="PROSITE" id="PS51186"/>
    </source>
</evidence>
<evidence type="ECO:0000256" key="7">
    <source>
        <dbReference type="ARBA" id="ARBA00051284"/>
    </source>
</evidence>
<dbReference type="InterPro" id="IPR000182">
    <property type="entry name" value="GNAT_dom"/>
</dbReference>
<comment type="catalytic activity">
    <reaction evidence="9">
        <text>serotonin + (9Z)-octadecenoyl-CoA = N-(9Z-octadecenoyl)-serotonin + CoA + H(+)</text>
        <dbReference type="Rhea" id="RHEA:51392"/>
        <dbReference type="ChEBI" id="CHEBI:15378"/>
        <dbReference type="ChEBI" id="CHEBI:57287"/>
        <dbReference type="ChEBI" id="CHEBI:57387"/>
        <dbReference type="ChEBI" id="CHEBI:134064"/>
        <dbReference type="ChEBI" id="CHEBI:350546"/>
    </reaction>
    <physiologicalReaction direction="left-to-right" evidence="9">
        <dbReference type="Rhea" id="RHEA:51393"/>
    </physiologicalReaction>
</comment>
<feature type="domain" description="N-acetyltransferase" evidence="13">
    <location>
        <begin position="7"/>
        <end position="221"/>
    </location>
</feature>
<keyword evidence="14" id="KW-1185">Reference proteome</keyword>
<accession>A0A0K0DWH6</accession>
<evidence type="ECO:0000256" key="10">
    <source>
        <dbReference type="ARBA" id="ARBA00052178"/>
    </source>
</evidence>
<comment type="pathway">
    <text evidence="2">Aromatic compound metabolism; melatonin biosynthesis; melatonin from serotonin: step 1/2.</text>
</comment>
<protein>
    <recommendedName>
        <fullName evidence="4">aralkylamine N-acetyltransferase</fullName>
        <ecNumber evidence="4">2.3.1.87</ecNumber>
    </recommendedName>
</protein>
<dbReference type="WBParaSite" id="SSTP_0000159400.1">
    <property type="protein sequence ID" value="SSTP_0000159400.1"/>
    <property type="gene ID" value="SSTP_0000159400"/>
</dbReference>
<dbReference type="Gene3D" id="3.40.630.30">
    <property type="match status" value="1"/>
</dbReference>
<evidence type="ECO:0000256" key="6">
    <source>
        <dbReference type="ARBA" id="ARBA00050849"/>
    </source>
</evidence>
<reference evidence="15" key="1">
    <citation type="submission" date="2015-08" db="UniProtKB">
        <authorList>
            <consortium name="WormBaseParasite"/>
        </authorList>
    </citation>
    <scope>IDENTIFICATION</scope>
</reference>
<dbReference type="STRING" id="6248.A0A0K0DWH6"/>
<dbReference type="GO" id="GO:0004059">
    <property type="term" value="F:aralkylamine N-acetyltransferase activity"/>
    <property type="evidence" value="ECO:0007669"/>
    <property type="project" value="UniProtKB-EC"/>
</dbReference>
<comment type="catalytic activity">
    <reaction evidence="7">
        <text>serotonin + (5Z,8Z,11Z,14Z)-eicosatetraenoyl-CoA = N-[(5Z,8Z,11Z,14Z)-eicosatetraenoyl]-serotonin + CoA + H(+)</text>
        <dbReference type="Rhea" id="RHEA:51396"/>
        <dbReference type="ChEBI" id="CHEBI:15378"/>
        <dbReference type="ChEBI" id="CHEBI:57287"/>
        <dbReference type="ChEBI" id="CHEBI:57368"/>
        <dbReference type="ChEBI" id="CHEBI:132255"/>
        <dbReference type="ChEBI" id="CHEBI:350546"/>
    </reaction>
    <physiologicalReaction direction="left-to-right" evidence="7">
        <dbReference type="Rhea" id="RHEA:51397"/>
    </physiologicalReaction>
</comment>
<dbReference type="InterPro" id="IPR016181">
    <property type="entry name" value="Acyl_CoA_acyltransferase"/>
</dbReference>
<evidence type="ECO:0000256" key="11">
    <source>
        <dbReference type="ARBA" id="ARBA00052335"/>
    </source>
</evidence>
<evidence type="ECO:0000313" key="15">
    <source>
        <dbReference type="WBParaSite" id="SSTP_0000159400.1"/>
    </source>
</evidence>
<comment type="catalytic activity">
    <reaction evidence="8">
        <text>dopamine + acetyl-CoA = N-acetyldopamine + CoA + H(+)</text>
        <dbReference type="Rhea" id="RHEA:51388"/>
        <dbReference type="ChEBI" id="CHEBI:15378"/>
        <dbReference type="ChEBI" id="CHEBI:57287"/>
        <dbReference type="ChEBI" id="CHEBI:57288"/>
        <dbReference type="ChEBI" id="CHEBI:59905"/>
        <dbReference type="ChEBI" id="CHEBI:125678"/>
    </reaction>
    <physiologicalReaction direction="left-to-right" evidence="8">
        <dbReference type="Rhea" id="RHEA:51389"/>
    </physiologicalReaction>
</comment>
<evidence type="ECO:0000256" key="1">
    <source>
        <dbReference type="ARBA" id="ARBA00022679"/>
    </source>
</evidence>
<dbReference type="Pfam" id="PF00583">
    <property type="entry name" value="Acetyltransf_1"/>
    <property type="match status" value="1"/>
</dbReference>
<comment type="catalytic activity">
    <reaction evidence="6">
        <text>serotonin + octadecanoyl-CoA = N-octadecanoyl-serotonin + CoA + H(+)</text>
        <dbReference type="Rhea" id="RHEA:51400"/>
        <dbReference type="ChEBI" id="CHEBI:15378"/>
        <dbReference type="ChEBI" id="CHEBI:57287"/>
        <dbReference type="ChEBI" id="CHEBI:57394"/>
        <dbReference type="ChEBI" id="CHEBI:134065"/>
        <dbReference type="ChEBI" id="CHEBI:350546"/>
    </reaction>
    <physiologicalReaction direction="left-to-right" evidence="6">
        <dbReference type="Rhea" id="RHEA:51401"/>
    </physiologicalReaction>
</comment>
<comment type="similarity">
    <text evidence="3">Belongs to the acetyltransferase family. AANAT subfamily.</text>
</comment>
<dbReference type="EC" id="2.3.1.87" evidence="4"/>
<comment type="catalytic activity">
    <reaction evidence="11">
        <text>dopamine + hexadecanoyl-CoA = N-hexadecanoyl-dopamine + CoA + H(+)</text>
        <dbReference type="Rhea" id="RHEA:51376"/>
        <dbReference type="ChEBI" id="CHEBI:15378"/>
        <dbReference type="ChEBI" id="CHEBI:57287"/>
        <dbReference type="ChEBI" id="CHEBI:57379"/>
        <dbReference type="ChEBI" id="CHEBI:59905"/>
        <dbReference type="ChEBI" id="CHEBI:134058"/>
    </reaction>
    <physiologicalReaction direction="left-to-right" evidence="11">
        <dbReference type="Rhea" id="RHEA:51377"/>
    </physiologicalReaction>
</comment>
<evidence type="ECO:0000313" key="14">
    <source>
        <dbReference type="Proteomes" id="UP000035681"/>
    </source>
</evidence>
<evidence type="ECO:0000256" key="2">
    <source>
        <dbReference type="ARBA" id="ARBA00037926"/>
    </source>
</evidence>
<dbReference type="FunFam" id="3.40.630.30:FF:000046">
    <property type="entry name" value="Dopamine N-acetyltransferase"/>
    <property type="match status" value="1"/>
</dbReference>
<evidence type="ECO:0000256" key="4">
    <source>
        <dbReference type="ARBA" id="ARBA00039114"/>
    </source>
</evidence>
<comment type="catalytic activity">
    <reaction evidence="5">
        <text>dopamine + (9Z)-octadecenoyl-CoA = N-(9Z-octadecanoyl)-dopamine + CoA + H(+)</text>
        <dbReference type="Rhea" id="RHEA:51380"/>
        <dbReference type="ChEBI" id="CHEBI:15378"/>
        <dbReference type="ChEBI" id="CHEBI:31883"/>
        <dbReference type="ChEBI" id="CHEBI:57287"/>
        <dbReference type="ChEBI" id="CHEBI:57387"/>
        <dbReference type="ChEBI" id="CHEBI:59905"/>
    </reaction>
    <physiologicalReaction direction="left-to-right" evidence="5">
        <dbReference type="Rhea" id="RHEA:51381"/>
    </physiologicalReaction>
</comment>
<dbReference type="PANTHER" id="PTHR20905">
    <property type="entry name" value="N-ACETYLTRANSFERASE-RELATED"/>
    <property type="match status" value="1"/>
</dbReference>
<evidence type="ECO:0000256" key="5">
    <source>
        <dbReference type="ARBA" id="ARBA00050189"/>
    </source>
</evidence>
<evidence type="ECO:0000256" key="9">
    <source>
        <dbReference type="ARBA" id="ARBA00051823"/>
    </source>
</evidence>
<dbReference type="WBParaSite" id="TCONS_00008806.p1">
    <property type="protein sequence ID" value="TCONS_00008806.p1"/>
    <property type="gene ID" value="XLOC_006685"/>
</dbReference>
<comment type="catalytic activity">
    <reaction evidence="12">
        <text>serotonin + acetyl-CoA = N-acetylserotonin + CoA + H(+)</text>
        <dbReference type="Rhea" id="RHEA:25217"/>
        <dbReference type="ChEBI" id="CHEBI:15378"/>
        <dbReference type="ChEBI" id="CHEBI:17697"/>
        <dbReference type="ChEBI" id="CHEBI:57287"/>
        <dbReference type="ChEBI" id="CHEBI:57288"/>
        <dbReference type="ChEBI" id="CHEBI:350546"/>
        <dbReference type="EC" id="2.3.1.87"/>
    </reaction>
    <physiologicalReaction direction="left-to-right" evidence="12">
        <dbReference type="Rhea" id="RHEA:25218"/>
    </physiologicalReaction>
</comment>
<sequence length="231" mass="26374">MNENGKIIMRYANKNDRKDIVEFLLSDFLINEALNASCGITREESEEFFTQLTDIGLEGEESCLILNEKNEIIGCRIGCIMNRSDKVEDSGLMKEEIFDDDGTRKIVTKSSYNNVEHIQAILGHVDSKLWDSLPKHVNKIMNIIIISVSKEYTRRGYGKELISYGMDKLKAKNVQGIIAECSAIKSQNLFGKLGYTCQYSILHKEFVDENNHQIFIAKDKTDSVKIMFKEI</sequence>
<dbReference type="PROSITE" id="PS51186">
    <property type="entry name" value="GNAT"/>
    <property type="match status" value="1"/>
</dbReference>
<dbReference type="SUPFAM" id="SSF55729">
    <property type="entry name" value="Acyl-CoA N-acyltransferases (Nat)"/>
    <property type="match status" value="1"/>
</dbReference>
<keyword evidence="1" id="KW-0808">Transferase</keyword>
<proteinExistence type="inferred from homology"/>
<evidence type="ECO:0000256" key="8">
    <source>
        <dbReference type="ARBA" id="ARBA00051711"/>
    </source>
</evidence>
<dbReference type="AlphaFoldDB" id="A0A0K0DWH6"/>